<dbReference type="PANTHER" id="PTHR35586">
    <property type="entry name" value="SLL1691 PROTEIN"/>
    <property type="match status" value="1"/>
</dbReference>
<protein>
    <submittedName>
        <fullName evidence="2">DUF4351 domain-containing protein</fullName>
    </submittedName>
</protein>
<dbReference type="AlphaFoldDB" id="A0A926VGD9"/>
<sequence>MQPITLQENQAAIEARNLLARSQQELPSETSRAILEMVTTIMVYKFTQLSRAEVEAMLGISLQQTRVYQEAREDEAKLLILRQLTRRVGEVPESVRVQIDPLSITQLESLAEALLDFSNLSDLDAWLAQQGA</sequence>
<reference evidence="2" key="2">
    <citation type="submission" date="2020-08" db="EMBL/GenBank/DDBJ databases">
        <authorList>
            <person name="Chen M."/>
            <person name="Teng W."/>
            <person name="Zhao L."/>
            <person name="Hu C."/>
            <person name="Zhou Y."/>
            <person name="Han B."/>
            <person name="Song L."/>
            <person name="Shu W."/>
        </authorList>
    </citation>
    <scope>NUCLEOTIDE SEQUENCE</scope>
    <source>
        <strain evidence="2">FACHB-1375</strain>
    </source>
</reference>
<proteinExistence type="predicted"/>
<organism evidence="2 3">
    <name type="scientific">Aerosakkonema funiforme FACHB-1375</name>
    <dbReference type="NCBI Taxonomy" id="2949571"/>
    <lineage>
        <taxon>Bacteria</taxon>
        <taxon>Bacillati</taxon>
        <taxon>Cyanobacteriota</taxon>
        <taxon>Cyanophyceae</taxon>
        <taxon>Oscillatoriophycideae</taxon>
        <taxon>Aerosakkonematales</taxon>
        <taxon>Aerosakkonemataceae</taxon>
        <taxon>Aerosakkonema</taxon>
    </lineage>
</organism>
<dbReference type="EMBL" id="JACJPW010000050">
    <property type="protein sequence ID" value="MBD2183225.1"/>
    <property type="molecule type" value="Genomic_DNA"/>
</dbReference>
<evidence type="ECO:0000259" key="1">
    <source>
        <dbReference type="Pfam" id="PF14261"/>
    </source>
</evidence>
<dbReference type="InterPro" id="IPR025587">
    <property type="entry name" value="DUF4351"/>
</dbReference>
<reference evidence="2" key="1">
    <citation type="journal article" date="2015" name="ISME J.">
        <title>Draft Genome Sequence of Streptomyces incarnatus NRRL8089, which Produces the Nucleoside Antibiotic Sinefungin.</title>
        <authorList>
            <person name="Oshima K."/>
            <person name="Hattori M."/>
            <person name="Shimizu H."/>
            <person name="Fukuda K."/>
            <person name="Nemoto M."/>
            <person name="Inagaki K."/>
            <person name="Tamura T."/>
        </authorList>
    </citation>
    <scope>NUCLEOTIDE SEQUENCE</scope>
    <source>
        <strain evidence="2">FACHB-1375</strain>
    </source>
</reference>
<dbReference type="InterPro" id="IPR022573">
    <property type="entry name" value="DUF2887"/>
</dbReference>
<feature type="domain" description="DUF4351" evidence="1">
    <location>
        <begin position="69"/>
        <end position="127"/>
    </location>
</feature>
<gene>
    <name evidence="2" type="ORF">H6G03_19515</name>
</gene>
<dbReference type="Pfam" id="PF14261">
    <property type="entry name" value="DUF4351"/>
    <property type="match status" value="1"/>
</dbReference>
<evidence type="ECO:0000313" key="2">
    <source>
        <dbReference type="EMBL" id="MBD2183225.1"/>
    </source>
</evidence>
<evidence type="ECO:0000313" key="3">
    <source>
        <dbReference type="Proteomes" id="UP000641646"/>
    </source>
</evidence>
<dbReference type="Proteomes" id="UP000641646">
    <property type="component" value="Unassembled WGS sequence"/>
</dbReference>
<dbReference type="Pfam" id="PF11103">
    <property type="entry name" value="DUF2887"/>
    <property type="match status" value="1"/>
</dbReference>
<name>A0A926VGD9_9CYAN</name>
<keyword evidence="3" id="KW-1185">Reference proteome</keyword>
<comment type="caution">
    <text evidence="2">The sequence shown here is derived from an EMBL/GenBank/DDBJ whole genome shotgun (WGS) entry which is preliminary data.</text>
</comment>
<dbReference type="PANTHER" id="PTHR35586:SF2">
    <property type="entry name" value="SLL1542 PROTEIN"/>
    <property type="match status" value="1"/>
</dbReference>
<accession>A0A926VGD9</accession>